<dbReference type="Proteomes" id="UP001497623">
    <property type="component" value="Unassembled WGS sequence"/>
</dbReference>
<sequence>MAENFYQFFSEFHREGNEPLPQITYHFDGLPLEDVVFTVHVVHKILSTIKENSAPGPDGIHPKVLKECADNLSLPFYLLFRDSLDTGIVPDAWKTAYVTPIYKKR</sequence>
<accession>A0AAV2PST4</accession>
<protein>
    <submittedName>
        <fullName evidence="1">Uncharacterized protein</fullName>
    </submittedName>
</protein>
<reference evidence="1 2" key="1">
    <citation type="submission" date="2024-05" db="EMBL/GenBank/DDBJ databases">
        <authorList>
            <person name="Wallberg A."/>
        </authorList>
    </citation>
    <scope>NUCLEOTIDE SEQUENCE [LARGE SCALE GENOMIC DNA]</scope>
</reference>
<name>A0AAV2PST4_MEGNR</name>
<dbReference type="PANTHER" id="PTHR33395">
    <property type="entry name" value="TRANSCRIPTASE, PUTATIVE-RELATED-RELATED"/>
    <property type="match status" value="1"/>
</dbReference>
<comment type="caution">
    <text evidence="1">The sequence shown here is derived from an EMBL/GenBank/DDBJ whole genome shotgun (WGS) entry which is preliminary data.</text>
</comment>
<dbReference type="AlphaFoldDB" id="A0AAV2PST4"/>
<dbReference type="PANTHER" id="PTHR33395:SF22">
    <property type="entry name" value="REVERSE TRANSCRIPTASE DOMAIN-CONTAINING PROTEIN"/>
    <property type="match status" value="1"/>
</dbReference>
<organism evidence="1 2">
    <name type="scientific">Meganyctiphanes norvegica</name>
    <name type="common">Northern krill</name>
    <name type="synonym">Thysanopoda norvegica</name>
    <dbReference type="NCBI Taxonomy" id="48144"/>
    <lineage>
        <taxon>Eukaryota</taxon>
        <taxon>Metazoa</taxon>
        <taxon>Ecdysozoa</taxon>
        <taxon>Arthropoda</taxon>
        <taxon>Crustacea</taxon>
        <taxon>Multicrustacea</taxon>
        <taxon>Malacostraca</taxon>
        <taxon>Eumalacostraca</taxon>
        <taxon>Eucarida</taxon>
        <taxon>Euphausiacea</taxon>
        <taxon>Euphausiidae</taxon>
        <taxon>Meganyctiphanes</taxon>
    </lineage>
</organism>
<evidence type="ECO:0000313" key="1">
    <source>
        <dbReference type="EMBL" id="CAL4063523.1"/>
    </source>
</evidence>
<keyword evidence="2" id="KW-1185">Reference proteome</keyword>
<gene>
    <name evidence="1" type="ORF">MNOR_LOCUS3423</name>
</gene>
<dbReference type="EMBL" id="CAXKWB010001163">
    <property type="protein sequence ID" value="CAL4063523.1"/>
    <property type="molecule type" value="Genomic_DNA"/>
</dbReference>
<evidence type="ECO:0000313" key="2">
    <source>
        <dbReference type="Proteomes" id="UP001497623"/>
    </source>
</evidence>
<proteinExistence type="predicted"/>